<proteinExistence type="inferred from homology"/>
<dbReference type="OrthoDB" id="9805913at2"/>
<dbReference type="GO" id="GO:0004674">
    <property type="term" value="F:protein serine/threonine kinase activity"/>
    <property type="evidence" value="ECO:0007669"/>
    <property type="project" value="TreeGrafter"/>
</dbReference>
<evidence type="ECO:0000313" key="6">
    <source>
        <dbReference type="EMBL" id="RAS39298.1"/>
    </source>
</evidence>
<dbReference type="InterPro" id="IPR052028">
    <property type="entry name" value="HipA_Ser/Thr_kinase"/>
</dbReference>
<dbReference type="PANTHER" id="PTHR37419:SF1">
    <property type="entry name" value="SERINE_THREONINE-PROTEIN KINASE TOXIN HIPA"/>
    <property type="match status" value="1"/>
</dbReference>
<dbReference type="RefSeq" id="WP_111929239.1">
    <property type="nucleotide sequence ID" value="NZ_CADFFP010000003.1"/>
</dbReference>
<evidence type="ECO:0000256" key="3">
    <source>
        <dbReference type="ARBA" id="ARBA00022777"/>
    </source>
</evidence>
<evidence type="ECO:0000256" key="1">
    <source>
        <dbReference type="ARBA" id="ARBA00010164"/>
    </source>
</evidence>
<gene>
    <name evidence="6" type="ORF">BX591_101637</name>
</gene>
<accession>A0A329CY42</accession>
<keyword evidence="2" id="KW-0808">Transferase</keyword>
<dbReference type="GO" id="GO:0005829">
    <property type="term" value="C:cytosol"/>
    <property type="evidence" value="ECO:0007669"/>
    <property type="project" value="TreeGrafter"/>
</dbReference>
<feature type="domain" description="HipA N-terminal subdomain 1" evidence="5">
    <location>
        <begin position="6"/>
        <end position="107"/>
    </location>
</feature>
<dbReference type="PANTHER" id="PTHR37419">
    <property type="entry name" value="SERINE/THREONINE-PROTEIN KINASE TOXIN HIPA"/>
    <property type="match status" value="1"/>
</dbReference>
<organism evidence="6 7">
    <name type="scientific">Paraburkholderia bryophila</name>
    <dbReference type="NCBI Taxonomy" id="420952"/>
    <lineage>
        <taxon>Bacteria</taxon>
        <taxon>Pseudomonadati</taxon>
        <taxon>Pseudomonadota</taxon>
        <taxon>Betaproteobacteria</taxon>
        <taxon>Burkholderiales</taxon>
        <taxon>Burkholderiaceae</taxon>
        <taxon>Paraburkholderia</taxon>
    </lineage>
</organism>
<name>A0A329CY42_9BURK</name>
<evidence type="ECO:0000313" key="7">
    <source>
        <dbReference type="Proteomes" id="UP000248918"/>
    </source>
</evidence>
<evidence type="ECO:0000256" key="2">
    <source>
        <dbReference type="ARBA" id="ARBA00022679"/>
    </source>
</evidence>
<dbReference type="Gene3D" id="1.10.1070.20">
    <property type="match status" value="1"/>
</dbReference>
<comment type="caution">
    <text evidence="6">The sequence shown here is derived from an EMBL/GenBank/DDBJ whole genome shotgun (WGS) entry which is preliminary data.</text>
</comment>
<sequence length="431" mass="48433">MTTRKLNVFANSERVGTVIDENDIWSFVYEGNWLASKRAFPLSPAFPLQAEPFVDGSSKRPVQWFFDNLLPEERMRIILAREAKVDESDAWGLLAHYGRESAGALTLLKEGEIEPAAGLQPLSFLNLEARIKAMPDRALTAAAPKRMSAAGAQPKLLVTMRGNPPECELFEPVGNEPSMHLLKPDALGTTGYPHAAVNEFFCMQLAKAMGISVPQTHFIRVPTACYLIDRFDRDTSNEPPRRLHVIDATQLLNYARTFKYDEVTAERLQQTIEMTSTKAVSRLEMFRWSVFNVLIGNADAHLKNLSFFVTPFGYQLAPFYDLVSTVVYHTKNYHPERADYWPDCALSMPIGDARHFSEINRRNMLQFADALGMRARGAAQFLDEMLHTLPERASTTLAKITDLAKPTAGEVRLLNAIHKMPIAEMSRALSK</sequence>
<evidence type="ECO:0000259" key="5">
    <source>
        <dbReference type="Pfam" id="PF13657"/>
    </source>
</evidence>
<reference evidence="6 7" key="1">
    <citation type="submission" date="2018-06" db="EMBL/GenBank/DDBJ databases">
        <title>Genomic Encyclopedia of Type Strains, Phase III (KMG-III): the genomes of soil and plant-associated and newly described type strains.</title>
        <authorList>
            <person name="Whitman W."/>
        </authorList>
    </citation>
    <scope>NUCLEOTIDE SEQUENCE [LARGE SCALE GENOMIC DNA]</scope>
    <source>
        <strain evidence="6 7">LMG 23644</strain>
    </source>
</reference>
<dbReference type="InterPro" id="IPR012893">
    <property type="entry name" value="HipA-like_C"/>
</dbReference>
<feature type="domain" description="HipA-like C-terminal" evidence="4">
    <location>
        <begin position="147"/>
        <end position="391"/>
    </location>
</feature>
<dbReference type="InterPro" id="IPR017508">
    <property type="entry name" value="HipA_N1"/>
</dbReference>
<dbReference type="Pfam" id="PF07804">
    <property type="entry name" value="HipA_C"/>
    <property type="match status" value="1"/>
</dbReference>
<comment type="similarity">
    <text evidence="1">Belongs to the HipA Ser/Thr kinase family.</text>
</comment>
<evidence type="ECO:0000259" key="4">
    <source>
        <dbReference type="Pfam" id="PF07804"/>
    </source>
</evidence>
<dbReference type="Pfam" id="PF13657">
    <property type="entry name" value="Couple_hipA"/>
    <property type="match status" value="1"/>
</dbReference>
<dbReference type="EMBL" id="QLTK01000001">
    <property type="protein sequence ID" value="RAS39298.1"/>
    <property type="molecule type" value="Genomic_DNA"/>
</dbReference>
<protein>
    <submittedName>
        <fullName evidence="6">HipA-like protein</fullName>
    </submittedName>
</protein>
<dbReference type="Proteomes" id="UP000248918">
    <property type="component" value="Unassembled WGS sequence"/>
</dbReference>
<dbReference type="NCBIfam" id="TIGR03071">
    <property type="entry name" value="couple_hipA"/>
    <property type="match status" value="1"/>
</dbReference>
<keyword evidence="3" id="KW-0418">Kinase</keyword>
<dbReference type="AlphaFoldDB" id="A0A329CY42"/>